<dbReference type="InterPro" id="IPR013785">
    <property type="entry name" value="Aldolase_TIM"/>
</dbReference>
<dbReference type="NCBIfam" id="TIGR01740">
    <property type="entry name" value="pyrF"/>
    <property type="match status" value="1"/>
</dbReference>
<name>A0ABR2WPF8_9FUNG</name>
<protein>
    <recommendedName>
        <fullName evidence="4 8">Orotidine 5'-phosphate decarboxylase</fullName>
        <ecNumber evidence="3 8">4.1.1.23</ecNumber>
    </recommendedName>
</protein>
<gene>
    <name evidence="10" type="primary">URA3</name>
    <name evidence="10" type="ORF">K7432_009993</name>
</gene>
<feature type="domain" description="Orotidine 5'-phosphate decarboxylase" evidence="9">
    <location>
        <begin position="31"/>
        <end position="246"/>
    </location>
</feature>
<dbReference type="Pfam" id="PF00215">
    <property type="entry name" value="OMPdecase"/>
    <property type="match status" value="1"/>
</dbReference>
<dbReference type="Gene3D" id="3.20.20.70">
    <property type="entry name" value="Aldolase class I"/>
    <property type="match status" value="1"/>
</dbReference>
<dbReference type="PROSITE" id="PS00156">
    <property type="entry name" value="OMPDECASE"/>
    <property type="match status" value="1"/>
</dbReference>
<dbReference type="SMART" id="SM00934">
    <property type="entry name" value="OMPdecase"/>
    <property type="match status" value="1"/>
</dbReference>
<dbReference type="InterPro" id="IPR001754">
    <property type="entry name" value="OMPdeCOase_dom"/>
</dbReference>
<dbReference type="EMBL" id="JASJQH010000655">
    <property type="protein sequence ID" value="KAK9763381.1"/>
    <property type="molecule type" value="Genomic_DNA"/>
</dbReference>
<dbReference type="CDD" id="cd04725">
    <property type="entry name" value="OMP_decarboxylase_like"/>
    <property type="match status" value="1"/>
</dbReference>
<keyword evidence="6 8" id="KW-0665">Pyrimidine biosynthesis</keyword>
<evidence type="ECO:0000259" key="9">
    <source>
        <dbReference type="SMART" id="SM00934"/>
    </source>
</evidence>
<comment type="similarity">
    <text evidence="2 8">Belongs to the OMP decarboxylase family.</text>
</comment>
<sequence length="262" mass="29075">MPSESYAERAAVHPNPLAKEFLELMERKKTNLSIAADVCNKKELLELADVLGPYICLFKTHIDIVEDFDEDLVEQLSALALKHDFMIFEDRKFADIGNTVKHQYSSGVYHIASWSHITNCHPLPGEGIISGLKEVGLPLNRGLLLLAEMSSAGSLATGEYTKISVEMARRHKEFVIGFVAGRRLTEESENFIYFTPGVGLDTTGDGLGQQYRTPRNVILECGSDVIIVGRGIYGPGKDRVAQAQRYREAGWNAYLEKIGKSV</sequence>
<evidence type="ECO:0000256" key="2">
    <source>
        <dbReference type="ARBA" id="ARBA00011018"/>
    </source>
</evidence>
<evidence type="ECO:0000256" key="1">
    <source>
        <dbReference type="ARBA" id="ARBA00004861"/>
    </source>
</evidence>
<organism evidence="10 11">
    <name type="scientific">Basidiobolus ranarum</name>
    <dbReference type="NCBI Taxonomy" id="34480"/>
    <lineage>
        <taxon>Eukaryota</taxon>
        <taxon>Fungi</taxon>
        <taxon>Fungi incertae sedis</taxon>
        <taxon>Zoopagomycota</taxon>
        <taxon>Entomophthoromycotina</taxon>
        <taxon>Basidiobolomycetes</taxon>
        <taxon>Basidiobolales</taxon>
        <taxon>Basidiobolaceae</taxon>
        <taxon>Basidiobolus</taxon>
    </lineage>
</organism>
<keyword evidence="7 8" id="KW-0456">Lyase</keyword>
<evidence type="ECO:0000256" key="4">
    <source>
        <dbReference type="ARBA" id="ARBA00021923"/>
    </source>
</evidence>
<dbReference type="InterPro" id="IPR011060">
    <property type="entry name" value="RibuloseP-bd_barrel"/>
</dbReference>
<keyword evidence="5 8" id="KW-0210">Decarboxylase</keyword>
<comment type="caution">
    <text evidence="10">The sequence shown here is derived from an EMBL/GenBank/DDBJ whole genome shotgun (WGS) entry which is preliminary data.</text>
</comment>
<evidence type="ECO:0000313" key="11">
    <source>
        <dbReference type="Proteomes" id="UP001479436"/>
    </source>
</evidence>
<dbReference type="EC" id="4.1.1.23" evidence="3 8"/>
<comment type="pathway">
    <text evidence="1 8">Pyrimidine metabolism; UMP biosynthesis via de novo pathway; UMP from orotate: step 2/2.</text>
</comment>
<dbReference type="SUPFAM" id="SSF51366">
    <property type="entry name" value="Ribulose-phoshate binding barrel"/>
    <property type="match status" value="1"/>
</dbReference>
<evidence type="ECO:0000256" key="3">
    <source>
        <dbReference type="ARBA" id="ARBA00012321"/>
    </source>
</evidence>
<dbReference type="Proteomes" id="UP001479436">
    <property type="component" value="Unassembled WGS sequence"/>
</dbReference>
<keyword evidence="11" id="KW-1185">Reference proteome</keyword>
<evidence type="ECO:0000256" key="8">
    <source>
        <dbReference type="RuleBase" id="RU000512"/>
    </source>
</evidence>
<dbReference type="PANTHER" id="PTHR19278:SF9">
    <property type="entry name" value="URIDINE 5'-MONOPHOSPHATE SYNTHASE"/>
    <property type="match status" value="1"/>
</dbReference>
<dbReference type="GO" id="GO:0004590">
    <property type="term" value="F:orotidine-5'-phosphate decarboxylase activity"/>
    <property type="evidence" value="ECO:0007669"/>
    <property type="project" value="UniProtKB-EC"/>
</dbReference>
<comment type="catalytic activity">
    <reaction evidence="8">
        <text>orotidine 5'-phosphate + H(+) = UMP + CO2</text>
        <dbReference type="Rhea" id="RHEA:11596"/>
        <dbReference type="ChEBI" id="CHEBI:15378"/>
        <dbReference type="ChEBI" id="CHEBI:16526"/>
        <dbReference type="ChEBI" id="CHEBI:57538"/>
        <dbReference type="ChEBI" id="CHEBI:57865"/>
        <dbReference type="EC" id="4.1.1.23"/>
    </reaction>
</comment>
<dbReference type="InterPro" id="IPR018089">
    <property type="entry name" value="OMPdecase_AS"/>
</dbReference>
<evidence type="ECO:0000256" key="7">
    <source>
        <dbReference type="ARBA" id="ARBA00023239"/>
    </source>
</evidence>
<reference evidence="10 11" key="1">
    <citation type="submission" date="2023-04" db="EMBL/GenBank/DDBJ databases">
        <title>Genome of Basidiobolus ranarum AG-B5.</title>
        <authorList>
            <person name="Stajich J.E."/>
            <person name="Carter-House D."/>
            <person name="Gryganskyi A."/>
        </authorList>
    </citation>
    <scope>NUCLEOTIDE SEQUENCE [LARGE SCALE GENOMIC DNA]</scope>
    <source>
        <strain evidence="10 11">AG-B5</strain>
    </source>
</reference>
<evidence type="ECO:0000256" key="6">
    <source>
        <dbReference type="ARBA" id="ARBA00022975"/>
    </source>
</evidence>
<evidence type="ECO:0000313" key="10">
    <source>
        <dbReference type="EMBL" id="KAK9763381.1"/>
    </source>
</evidence>
<accession>A0ABR2WPF8</accession>
<dbReference type="PANTHER" id="PTHR19278">
    <property type="entry name" value="OROTATE PHOSPHORIBOSYLTRANSFERASE"/>
    <property type="match status" value="1"/>
</dbReference>
<evidence type="ECO:0000256" key="5">
    <source>
        <dbReference type="ARBA" id="ARBA00022793"/>
    </source>
</evidence>
<dbReference type="InterPro" id="IPR014732">
    <property type="entry name" value="OMPdecase"/>
</dbReference>
<proteinExistence type="inferred from homology"/>